<comment type="caution">
    <text evidence="2">The sequence shown here is derived from an EMBL/GenBank/DDBJ whole genome shotgun (WGS) entry which is preliminary data.</text>
</comment>
<gene>
    <name evidence="2" type="ORF">FZO89_06540</name>
</gene>
<feature type="region of interest" description="Disordered" evidence="1">
    <location>
        <begin position="75"/>
        <end position="107"/>
    </location>
</feature>
<dbReference type="Proteomes" id="UP000324973">
    <property type="component" value="Unassembled WGS sequence"/>
</dbReference>
<name>A0A5D4XMN4_9GAMM</name>
<evidence type="ECO:0000256" key="1">
    <source>
        <dbReference type="SAM" id="MobiDB-lite"/>
    </source>
</evidence>
<organism evidence="2 3">
    <name type="scientific">Luteimonas viscosa</name>
    <dbReference type="NCBI Taxonomy" id="1132694"/>
    <lineage>
        <taxon>Bacteria</taxon>
        <taxon>Pseudomonadati</taxon>
        <taxon>Pseudomonadota</taxon>
        <taxon>Gammaproteobacteria</taxon>
        <taxon>Lysobacterales</taxon>
        <taxon>Lysobacteraceae</taxon>
        <taxon>Luteimonas</taxon>
    </lineage>
</organism>
<dbReference type="AlphaFoldDB" id="A0A5D4XMN4"/>
<reference evidence="2 3" key="1">
    <citation type="submission" date="2019-08" db="EMBL/GenBank/DDBJ databases">
        <title>Luteimonas viscosus sp. nov., isolated from soil of a sunflower field.</title>
        <authorList>
            <person name="Jianli Z."/>
            <person name="Ying Z."/>
        </authorList>
    </citation>
    <scope>NUCLEOTIDE SEQUENCE [LARGE SCALE GENOMIC DNA]</scope>
    <source>
        <strain evidence="2 3">XBU10</strain>
    </source>
</reference>
<proteinExistence type="predicted"/>
<evidence type="ECO:0000313" key="3">
    <source>
        <dbReference type="Proteomes" id="UP000324973"/>
    </source>
</evidence>
<protein>
    <submittedName>
        <fullName evidence="2">Uncharacterized protein</fullName>
    </submittedName>
</protein>
<sequence>MPPTCGSISRLRVLPVGAALPARAQDADDLAEPPSMPIVGLAGVPMRFSDAHGAGTDDDRERGIGTRLAGCRDGLRGYATAPGTSPGSGPRFTVILPFPPEVVQGTG</sequence>
<keyword evidence="3" id="KW-1185">Reference proteome</keyword>
<dbReference type="RefSeq" id="WP_149102487.1">
    <property type="nucleotide sequence ID" value="NZ_VTFT01000001.1"/>
</dbReference>
<evidence type="ECO:0000313" key="2">
    <source>
        <dbReference type="EMBL" id="TYT25937.1"/>
    </source>
</evidence>
<dbReference type="EMBL" id="VTFT01000001">
    <property type="protein sequence ID" value="TYT25937.1"/>
    <property type="molecule type" value="Genomic_DNA"/>
</dbReference>
<accession>A0A5D4XMN4</accession>